<dbReference type="Gene3D" id="3.10.580.10">
    <property type="entry name" value="CBS-domain"/>
    <property type="match status" value="2"/>
</dbReference>
<accession>A0AAW9R2R3</accession>
<keyword evidence="5" id="KW-1185">Reference proteome</keyword>
<evidence type="ECO:0000259" key="3">
    <source>
        <dbReference type="PROSITE" id="PS51371"/>
    </source>
</evidence>
<feature type="domain" description="CBS" evidence="3">
    <location>
        <begin position="77"/>
        <end position="135"/>
    </location>
</feature>
<dbReference type="RefSeq" id="WP_337334390.1">
    <property type="nucleotide sequence ID" value="NZ_JBBDHC010000003.1"/>
</dbReference>
<dbReference type="PANTHER" id="PTHR43080:SF29">
    <property type="entry name" value="OS02G0818000 PROTEIN"/>
    <property type="match status" value="1"/>
</dbReference>
<evidence type="ECO:0000313" key="5">
    <source>
        <dbReference type="Proteomes" id="UP001364472"/>
    </source>
</evidence>
<dbReference type="PROSITE" id="PS51371">
    <property type="entry name" value="CBS"/>
    <property type="match status" value="2"/>
</dbReference>
<feature type="domain" description="CBS" evidence="3">
    <location>
        <begin position="12"/>
        <end position="67"/>
    </location>
</feature>
<dbReference type="AlphaFoldDB" id="A0AAW9R2R3"/>
<evidence type="ECO:0000256" key="2">
    <source>
        <dbReference type="PROSITE-ProRule" id="PRU00703"/>
    </source>
</evidence>
<evidence type="ECO:0000256" key="1">
    <source>
        <dbReference type="ARBA" id="ARBA00023122"/>
    </source>
</evidence>
<organism evidence="4 5">
    <name type="scientific">Denitratimonas tolerans</name>
    <dbReference type="NCBI Taxonomy" id="1338420"/>
    <lineage>
        <taxon>Bacteria</taxon>
        <taxon>Pseudomonadati</taxon>
        <taxon>Pseudomonadota</taxon>
        <taxon>Gammaproteobacteria</taxon>
        <taxon>Lysobacterales</taxon>
        <taxon>Lysobacteraceae</taxon>
        <taxon>Denitratimonas</taxon>
    </lineage>
</organism>
<dbReference type="Pfam" id="PF00571">
    <property type="entry name" value="CBS"/>
    <property type="match status" value="2"/>
</dbReference>
<protein>
    <submittedName>
        <fullName evidence="4">CBS domain-containing protein</fullName>
    </submittedName>
</protein>
<comment type="caution">
    <text evidence="4">The sequence shown here is derived from an EMBL/GenBank/DDBJ whole genome shotgun (WGS) entry which is preliminary data.</text>
</comment>
<dbReference type="SUPFAM" id="SSF54631">
    <property type="entry name" value="CBS-domain pair"/>
    <property type="match status" value="1"/>
</dbReference>
<proteinExistence type="predicted"/>
<dbReference type="InterPro" id="IPR051257">
    <property type="entry name" value="Diverse_CBS-Domain"/>
</dbReference>
<sequence>MLPSRMRVEEFTTPDPVTVAETTAIGELRELMDQHGVRHLPVRRDGEVVGVISERDVRLVQGLSLDEQLQIRAQDLMADDLFVVHASTLLDEVAMEMVSRRVGSAIVRDEDGDFLGIFTLTDALNALVEVVRNESRNW</sequence>
<reference evidence="4 5" key="1">
    <citation type="journal article" date="2016" name="Antonie Van Leeuwenhoek">
        <title>Denitratimonas tolerans gen. nov., sp. nov., a denitrifying bacterium isolated from a bioreactor for tannery wastewater treatment.</title>
        <authorList>
            <person name="Han S.I."/>
            <person name="Kim J.O."/>
            <person name="Lee Y.R."/>
            <person name="Ekpeghere K.I."/>
            <person name="Koh S.C."/>
            <person name="Whang K.S."/>
        </authorList>
    </citation>
    <scope>NUCLEOTIDE SEQUENCE [LARGE SCALE GENOMIC DNA]</scope>
    <source>
        <strain evidence="4 5">KACC 17565</strain>
    </source>
</reference>
<dbReference type="Proteomes" id="UP001364472">
    <property type="component" value="Unassembled WGS sequence"/>
</dbReference>
<keyword evidence="1 2" id="KW-0129">CBS domain</keyword>
<dbReference type="InterPro" id="IPR046342">
    <property type="entry name" value="CBS_dom_sf"/>
</dbReference>
<gene>
    <name evidence="4" type="ORF">WB794_03145</name>
</gene>
<name>A0AAW9R2R3_9GAMM</name>
<dbReference type="EMBL" id="JBBDHC010000003">
    <property type="protein sequence ID" value="MEJ1248672.1"/>
    <property type="molecule type" value="Genomic_DNA"/>
</dbReference>
<dbReference type="InterPro" id="IPR000644">
    <property type="entry name" value="CBS_dom"/>
</dbReference>
<evidence type="ECO:0000313" key="4">
    <source>
        <dbReference type="EMBL" id="MEJ1248672.1"/>
    </source>
</evidence>
<dbReference type="PANTHER" id="PTHR43080">
    <property type="entry name" value="CBS DOMAIN-CONTAINING PROTEIN CBSX3, MITOCHONDRIAL"/>
    <property type="match status" value="1"/>
</dbReference>
<dbReference type="SMART" id="SM00116">
    <property type="entry name" value="CBS"/>
    <property type="match status" value="2"/>
</dbReference>